<dbReference type="PANTHER" id="PTHR47074:SF11">
    <property type="entry name" value="REVERSE TRANSCRIPTASE-LIKE PROTEIN"/>
    <property type="match status" value="1"/>
</dbReference>
<dbReference type="CDD" id="cd06222">
    <property type="entry name" value="RNase_H_like"/>
    <property type="match status" value="1"/>
</dbReference>
<dbReference type="EMBL" id="GISG01135732">
    <property type="protein sequence ID" value="MBA4643941.1"/>
    <property type="molecule type" value="Transcribed_RNA"/>
</dbReference>
<dbReference type="SUPFAM" id="SSF53098">
    <property type="entry name" value="Ribonuclease H-like"/>
    <property type="match status" value="1"/>
</dbReference>
<dbReference type="InterPro" id="IPR052929">
    <property type="entry name" value="RNase_H-like_EbsB-rel"/>
</dbReference>
<dbReference type="GO" id="GO:0004523">
    <property type="term" value="F:RNA-DNA hybrid ribonuclease activity"/>
    <property type="evidence" value="ECO:0007669"/>
    <property type="project" value="InterPro"/>
</dbReference>
<dbReference type="PANTHER" id="PTHR47074">
    <property type="entry name" value="BNAC02G40300D PROTEIN"/>
    <property type="match status" value="1"/>
</dbReference>
<evidence type="ECO:0000256" key="1">
    <source>
        <dbReference type="SAM" id="MobiDB-lite"/>
    </source>
</evidence>
<reference evidence="3" key="2">
    <citation type="submission" date="2020-07" db="EMBL/GenBank/DDBJ databases">
        <authorList>
            <person name="Vera ALvarez R."/>
            <person name="Arias-Moreno D.M."/>
            <person name="Jimenez-Jacinto V."/>
            <person name="Jimenez-Bremont J.F."/>
            <person name="Swaminathan K."/>
            <person name="Moose S.P."/>
            <person name="Guerrero-Gonzalez M.L."/>
            <person name="Marino-Ramirez L."/>
            <person name="Landsman D."/>
            <person name="Rodriguez-Kessler M."/>
            <person name="Delgado-Sanchez P."/>
        </authorList>
    </citation>
    <scope>NUCLEOTIDE SEQUENCE</scope>
    <source>
        <tissue evidence="3">Cladode</tissue>
    </source>
</reference>
<dbReference type="EMBL" id="GISG01135730">
    <property type="protein sequence ID" value="MBA4643940.1"/>
    <property type="molecule type" value="Transcribed_RNA"/>
</dbReference>
<organism evidence="3">
    <name type="scientific">Opuntia streptacantha</name>
    <name type="common">Prickly pear cactus</name>
    <name type="synonym">Opuntia cardona</name>
    <dbReference type="NCBI Taxonomy" id="393608"/>
    <lineage>
        <taxon>Eukaryota</taxon>
        <taxon>Viridiplantae</taxon>
        <taxon>Streptophyta</taxon>
        <taxon>Embryophyta</taxon>
        <taxon>Tracheophyta</taxon>
        <taxon>Spermatophyta</taxon>
        <taxon>Magnoliopsida</taxon>
        <taxon>eudicotyledons</taxon>
        <taxon>Gunneridae</taxon>
        <taxon>Pentapetalae</taxon>
        <taxon>Caryophyllales</taxon>
        <taxon>Cactineae</taxon>
        <taxon>Cactaceae</taxon>
        <taxon>Opuntioideae</taxon>
        <taxon>Opuntia</taxon>
    </lineage>
</organism>
<dbReference type="InterPro" id="IPR002156">
    <property type="entry name" value="RNaseH_domain"/>
</dbReference>
<dbReference type="InterPro" id="IPR012337">
    <property type="entry name" value="RNaseH-like_sf"/>
</dbReference>
<evidence type="ECO:0000259" key="2">
    <source>
        <dbReference type="Pfam" id="PF13456"/>
    </source>
</evidence>
<sequence>MAVTYQWIPTCPFAQSGSSLQEELHVLALNRHPRLSRIVILLWSLWKSRNALIFKNEAPSPMATLLRAKRSWAEWTLRKSSSTLPSSTPSSYQQPPHPSSTHFVRWSTPIRGFIKLNFDGSKSSTGAAAGFVLRNWQGGFIMAGTRFMAHAPVLVAEATAMRDGIRAALDAGYRKLLVEGDNQIVIKAIHNQIHVPWRIASLIEDIRNMIISCESISFTHIYREGNMAADWMAKYGCLLRCTSLSTFSSPPCRDFLFLLVDDNLGRTLERRAT</sequence>
<proteinExistence type="predicted"/>
<dbReference type="InterPro" id="IPR044730">
    <property type="entry name" value="RNase_H-like_dom_plant"/>
</dbReference>
<dbReference type="Pfam" id="PF13456">
    <property type="entry name" value="RVT_3"/>
    <property type="match status" value="1"/>
</dbReference>
<dbReference type="Gene3D" id="3.30.420.10">
    <property type="entry name" value="Ribonuclease H-like superfamily/Ribonuclease H"/>
    <property type="match status" value="1"/>
</dbReference>
<evidence type="ECO:0000313" key="3">
    <source>
        <dbReference type="EMBL" id="MBA4643941.1"/>
    </source>
</evidence>
<feature type="region of interest" description="Disordered" evidence="1">
    <location>
        <begin position="81"/>
        <end position="102"/>
    </location>
</feature>
<dbReference type="AlphaFoldDB" id="A0A7C9DII2"/>
<reference evidence="3" key="1">
    <citation type="journal article" date="2013" name="J. Plant Res.">
        <title>Effect of fungi and light on seed germination of three Opuntia species from semiarid lands of central Mexico.</title>
        <authorList>
            <person name="Delgado-Sanchez P."/>
            <person name="Jimenez-Bremont J.F."/>
            <person name="Guerrero-Gonzalez Mde L."/>
            <person name="Flores J."/>
        </authorList>
    </citation>
    <scope>NUCLEOTIDE SEQUENCE</scope>
    <source>
        <tissue evidence="3">Cladode</tissue>
    </source>
</reference>
<feature type="domain" description="RNase H type-1" evidence="2">
    <location>
        <begin position="117"/>
        <end position="235"/>
    </location>
</feature>
<name>A0A7C9DII2_OPUST</name>
<dbReference type="GO" id="GO:0003676">
    <property type="term" value="F:nucleic acid binding"/>
    <property type="evidence" value="ECO:0007669"/>
    <property type="project" value="InterPro"/>
</dbReference>
<protein>
    <recommendedName>
        <fullName evidence="2">RNase H type-1 domain-containing protein</fullName>
    </recommendedName>
</protein>
<dbReference type="InterPro" id="IPR036397">
    <property type="entry name" value="RNaseH_sf"/>
</dbReference>
<accession>A0A7C9DII2</accession>